<dbReference type="SUPFAM" id="SSF159127">
    <property type="entry name" value="HupF/HypC-like"/>
    <property type="match status" value="1"/>
</dbReference>
<dbReference type="Proteomes" id="UP000070404">
    <property type="component" value="Unassembled WGS sequence"/>
</dbReference>
<name>A0A133VIE4_9EURY</name>
<dbReference type="FunFam" id="2.30.30.140:FF:000022">
    <property type="entry name" value="Hydrogenase assembly chaperone HybG"/>
    <property type="match status" value="1"/>
</dbReference>
<dbReference type="AlphaFoldDB" id="A0A133VIE4"/>
<dbReference type="PANTHER" id="PTHR35177:SF2">
    <property type="entry name" value="HYDROGENASE MATURATION FACTOR HYBG"/>
    <property type="match status" value="1"/>
</dbReference>
<dbReference type="Pfam" id="PF01455">
    <property type="entry name" value="HupF_HypC"/>
    <property type="match status" value="1"/>
</dbReference>
<dbReference type="GO" id="GO:0005506">
    <property type="term" value="F:iron ion binding"/>
    <property type="evidence" value="ECO:0007669"/>
    <property type="project" value="TreeGrafter"/>
</dbReference>
<dbReference type="GO" id="GO:1902670">
    <property type="term" value="F:carbon dioxide binding"/>
    <property type="evidence" value="ECO:0007669"/>
    <property type="project" value="TreeGrafter"/>
</dbReference>
<evidence type="ECO:0000256" key="1">
    <source>
        <dbReference type="ARBA" id="ARBA00006018"/>
    </source>
</evidence>
<reference evidence="2 3" key="1">
    <citation type="journal article" date="2016" name="Sci. Rep.">
        <title>Metabolic traits of an uncultured archaeal lineage -MSBL1- from brine pools of the Red Sea.</title>
        <authorList>
            <person name="Mwirichia R."/>
            <person name="Alam I."/>
            <person name="Rashid M."/>
            <person name="Vinu M."/>
            <person name="Ba-Alawi W."/>
            <person name="Anthony Kamau A."/>
            <person name="Kamanda Ngugi D."/>
            <person name="Goker M."/>
            <person name="Klenk H.P."/>
            <person name="Bajic V."/>
            <person name="Stingl U."/>
        </authorList>
    </citation>
    <scope>NUCLEOTIDE SEQUENCE [LARGE SCALE GENOMIC DNA]</scope>
    <source>
        <strain evidence="2">SCGC-AAA382C18</strain>
    </source>
</reference>
<accession>A0A133VIE4</accession>
<keyword evidence="3" id="KW-1185">Reference proteome</keyword>
<comment type="caution">
    <text evidence="2">The sequence shown here is derived from an EMBL/GenBank/DDBJ whole genome shotgun (WGS) entry which is preliminary data.</text>
</comment>
<comment type="similarity">
    <text evidence="1">Belongs to the HupF/HypC family.</text>
</comment>
<evidence type="ECO:0000313" key="2">
    <source>
        <dbReference type="EMBL" id="KXB06212.1"/>
    </source>
</evidence>
<dbReference type="NCBIfam" id="TIGR00074">
    <property type="entry name" value="hypC_hupF"/>
    <property type="match status" value="1"/>
</dbReference>
<dbReference type="Gene3D" id="2.30.30.140">
    <property type="match status" value="1"/>
</dbReference>
<dbReference type="EMBL" id="LHYF01000046">
    <property type="protein sequence ID" value="KXB06212.1"/>
    <property type="molecule type" value="Genomic_DNA"/>
</dbReference>
<sequence length="77" mass="8357">MCLAVPGEVLEIDGDTATVDFEGAEREVKLDLLEDVSEGDYVLVHTGFAIQVLSPEEAEETLDSWEEVAEMRTSAGV</sequence>
<organism evidence="2 3">
    <name type="scientific">candidate division MSBL1 archaeon SCGC-AAA382C18</name>
    <dbReference type="NCBI Taxonomy" id="1698281"/>
    <lineage>
        <taxon>Archaea</taxon>
        <taxon>Methanobacteriati</taxon>
        <taxon>Methanobacteriota</taxon>
        <taxon>candidate division MSBL1</taxon>
    </lineage>
</organism>
<evidence type="ECO:0000313" key="3">
    <source>
        <dbReference type="Proteomes" id="UP000070404"/>
    </source>
</evidence>
<protein>
    <submittedName>
        <fullName evidence="2">Hydrogenase</fullName>
    </submittedName>
</protein>
<dbReference type="PRINTS" id="PR00445">
    <property type="entry name" value="HUPFHYPC"/>
</dbReference>
<proteinExistence type="inferred from homology"/>
<dbReference type="GO" id="GO:0051604">
    <property type="term" value="P:protein maturation"/>
    <property type="evidence" value="ECO:0007669"/>
    <property type="project" value="TreeGrafter"/>
</dbReference>
<dbReference type="PANTHER" id="PTHR35177">
    <property type="entry name" value="HYDROGENASE MATURATION FACTOR HYBG"/>
    <property type="match status" value="1"/>
</dbReference>
<dbReference type="InterPro" id="IPR001109">
    <property type="entry name" value="Hydrogenase_HupF/HypC"/>
</dbReference>
<gene>
    <name evidence="2" type="ORF">AKJ52_02430</name>
</gene>